<accession>A0A1V5SW75</accession>
<dbReference type="SFLD" id="SFLDS00003">
    <property type="entry name" value="Haloacid_Dehalogenase"/>
    <property type="match status" value="1"/>
</dbReference>
<dbReference type="SUPFAM" id="SSF56784">
    <property type="entry name" value="HAD-like"/>
    <property type="match status" value="1"/>
</dbReference>
<dbReference type="GO" id="GO:0008967">
    <property type="term" value="F:phosphoglycolate phosphatase activity"/>
    <property type="evidence" value="ECO:0007669"/>
    <property type="project" value="UniProtKB-EC"/>
</dbReference>
<name>A0A1V5SW75_9BACT</name>
<dbReference type="NCBIfam" id="TIGR01509">
    <property type="entry name" value="HAD-SF-IA-v3"/>
    <property type="match status" value="1"/>
</dbReference>
<dbReference type="InterPro" id="IPR023214">
    <property type="entry name" value="HAD_sf"/>
</dbReference>
<comment type="similarity">
    <text evidence="3">Belongs to the HAD-like hydrolase superfamily. CbbY/CbbZ/Gph/YieH family.</text>
</comment>
<comment type="caution">
    <text evidence="5">The sequence shown here is derived from an EMBL/GenBank/DDBJ whole genome shotgun (WGS) entry which is preliminary data.</text>
</comment>
<keyword evidence="5" id="KW-0378">Hydrolase</keyword>
<evidence type="ECO:0000256" key="4">
    <source>
        <dbReference type="ARBA" id="ARBA00013078"/>
    </source>
</evidence>
<dbReference type="EC" id="3.1.3.18" evidence="4"/>
<evidence type="ECO:0000313" key="5">
    <source>
        <dbReference type="EMBL" id="OQA58769.1"/>
    </source>
</evidence>
<evidence type="ECO:0000256" key="1">
    <source>
        <dbReference type="ARBA" id="ARBA00000830"/>
    </source>
</evidence>
<dbReference type="EMBL" id="MWBQ01000066">
    <property type="protein sequence ID" value="OQA58769.1"/>
    <property type="molecule type" value="Genomic_DNA"/>
</dbReference>
<dbReference type="InterPro" id="IPR023198">
    <property type="entry name" value="PGP-like_dom2"/>
</dbReference>
<dbReference type="Gene3D" id="1.10.150.240">
    <property type="entry name" value="Putative phosphatase, domain 2"/>
    <property type="match status" value="1"/>
</dbReference>
<evidence type="ECO:0000256" key="2">
    <source>
        <dbReference type="ARBA" id="ARBA00004818"/>
    </source>
</evidence>
<evidence type="ECO:0000256" key="3">
    <source>
        <dbReference type="ARBA" id="ARBA00006171"/>
    </source>
</evidence>
<dbReference type="Proteomes" id="UP000485569">
    <property type="component" value="Unassembled WGS sequence"/>
</dbReference>
<dbReference type="GO" id="GO:0006281">
    <property type="term" value="P:DNA repair"/>
    <property type="evidence" value="ECO:0007669"/>
    <property type="project" value="TreeGrafter"/>
</dbReference>
<comment type="catalytic activity">
    <reaction evidence="1">
        <text>2-phosphoglycolate + H2O = glycolate + phosphate</text>
        <dbReference type="Rhea" id="RHEA:14369"/>
        <dbReference type="ChEBI" id="CHEBI:15377"/>
        <dbReference type="ChEBI" id="CHEBI:29805"/>
        <dbReference type="ChEBI" id="CHEBI:43474"/>
        <dbReference type="ChEBI" id="CHEBI:58033"/>
        <dbReference type="EC" id="3.1.3.18"/>
    </reaction>
</comment>
<dbReference type="PANTHER" id="PTHR43434">
    <property type="entry name" value="PHOSPHOGLYCOLATE PHOSPHATASE"/>
    <property type="match status" value="1"/>
</dbReference>
<reference evidence="5" key="1">
    <citation type="submission" date="2017-02" db="EMBL/GenBank/DDBJ databases">
        <title>Delving into the versatile metabolic prowess of the omnipresent phylum Bacteroidetes.</title>
        <authorList>
            <person name="Nobu M.K."/>
            <person name="Mei R."/>
            <person name="Narihiro T."/>
            <person name="Kuroda K."/>
            <person name="Liu W.-T."/>
        </authorList>
    </citation>
    <scope>NUCLEOTIDE SEQUENCE</scope>
    <source>
        <strain evidence="5">ADurb.Bin276</strain>
    </source>
</reference>
<dbReference type="Gene3D" id="3.40.50.1000">
    <property type="entry name" value="HAD superfamily/HAD-like"/>
    <property type="match status" value="1"/>
</dbReference>
<dbReference type="SFLD" id="SFLDG01129">
    <property type="entry name" value="C1.5:_HAD__Beta-PGM__Phosphata"/>
    <property type="match status" value="1"/>
</dbReference>
<dbReference type="NCBIfam" id="TIGR01549">
    <property type="entry name" value="HAD-SF-IA-v1"/>
    <property type="match status" value="1"/>
</dbReference>
<dbReference type="InterPro" id="IPR006439">
    <property type="entry name" value="HAD-SF_hydro_IA"/>
</dbReference>
<dbReference type="Pfam" id="PF13419">
    <property type="entry name" value="HAD_2"/>
    <property type="match status" value="1"/>
</dbReference>
<dbReference type="PANTHER" id="PTHR43434:SF1">
    <property type="entry name" value="PHOSPHOGLYCOLATE PHOSPHATASE"/>
    <property type="match status" value="1"/>
</dbReference>
<organism evidence="5">
    <name type="scientific">Candidatus Atribacter allofermentans</name>
    <dbReference type="NCBI Taxonomy" id="1852833"/>
    <lineage>
        <taxon>Bacteria</taxon>
        <taxon>Pseudomonadati</taxon>
        <taxon>Atribacterota</taxon>
        <taxon>Atribacteria</taxon>
        <taxon>Atribacterales</taxon>
        <taxon>Atribacteraceae</taxon>
        <taxon>Atribacter</taxon>
    </lineage>
</organism>
<comment type="pathway">
    <text evidence="2">Organic acid metabolism; glycolate biosynthesis; glycolate from 2-phosphoglycolate: step 1/1.</text>
</comment>
<dbReference type="AlphaFoldDB" id="A0A1V5SW75"/>
<proteinExistence type="inferred from homology"/>
<dbReference type="GO" id="GO:0005829">
    <property type="term" value="C:cytosol"/>
    <property type="evidence" value="ECO:0007669"/>
    <property type="project" value="TreeGrafter"/>
</dbReference>
<protein>
    <recommendedName>
        <fullName evidence="4">phosphoglycolate phosphatase</fullName>
        <ecNumber evidence="4">3.1.3.18</ecNumber>
    </recommendedName>
</protein>
<dbReference type="InterPro" id="IPR050155">
    <property type="entry name" value="HAD-like_hydrolase_sf"/>
</dbReference>
<sequence length="219" mass="25092">MTFKLMIWDLDNTLIGSSKLLWGAFNMVFEKYAGTKLTPNEIVQLYGPPEGDVIERIVGRQRKNQALEDFYTFYRENHDLLINTFSRVFDLIGKLRQGGIKQSLFTSKGRRSADITLERLGIDKLFDFVVCGDEILRPKPYPDGVIKILSYFSLSPEEVIYFGDSPLDIQSAHQAGVKGALVLWDSIHQDALGGEKPDFIFLDIPSLEKWVEQYYAWIE</sequence>
<gene>
    <name evidence="5" type="primary">ppaX_1</name>
    <name evidence="5" type="ORF">BWY41_00978</name>
</gene>
<dbReference type="InterPro" id="IPR041492">
    <property type="entry name" value="HAD_2"/>
</dbReference>
<dbReference type="InterPro" id="IPR036412">
    <property type="entry name" value="HAD-like_sf"/>
</dbReference>